<organism evidence="2 3">
    <name type="scientific">Phytophthora megakarya</name>
    <dbReference type="NCBI Taxonomy" id="4795"/>
    <lineage>
        <taxon>Eukaryota</taxon>
        <taxon>Sar</taxon>
        <taxon>Stramenopiles</taxon>
        <taxon>Oomycota</taxon>
        <taxon>Peronosporomycetes</taxon>
        <taxon>Peronosporales</taxon>
        <taxon>Peronosporaceae</taxon>
        <taxon>Phytophthora</taxon>
    </lineage>
</organism>
<comment type="caution">
    <text evidence="2">The sequence shown here is derived from an EMBL/GenBank/DDBJ whole genome shotgun (WGS) entry which is preliminary data.</text>
</comment>
<feature type="non-terminal residue" evidence="2">
    <location>
        <position position="1"/>
    </location>
</feature>
<dbReference type="EMBL" id="NBNE01003958">
    <property type="protein sequence ID" value="OWZ06442.1"/>
    <property type="molecule type" value="Genomic_DNA"/>
</dbReference>
<sequence>KFKVALERLKKVWFTYNMEGADRADNLRTFIPGRMWPWCVGPDASLPIETLLGPTLPFYTIENFMQHPYNTVYVQYNAHVPPFLPANSTVEALGPQIVRDSALEPEAIDTSWDRAFRGAGEDEEMKEGEVGEDDADSTATLDLNQDSAGDIPFDPQDAQLKLL</sequence>
<protein>
    <submittedName>
        <fullName evidence="2">Uncharacterized protein</fullName>
    </submittedName>
</protein>
<reference evidence="3" key="1">
    <citation type="submission" date="2017-03" db="EMBL/GenBank/DDBJ databases">
        <title>Phytopthora megakarya and P. palmivora, two closely related causual agents of cacao black pod achieved similar genome size and gene model numbers by different mechanisms.</title>
        <authorList>
            <person name="Ali S."/>
            <person name="Shao J."/>
            <person name="Larry D.J."/>
            <person name="Kronmiller B."/>
            <person name="Shen D."/>
            <person name="Strem M.D."/>
            <person name="Melnick R.L."/>
            <person name="Guiltinan M.J."/>
            <person name="Tyler B.M."/>
            <person name="Meinhardt L.W."/>
            <person name="Bailey B.A."/>
        </authorList>
    </citation>
    <scope>NUCLEOTIDE SEQUENCE [LARGE SCALE GENOMIC DNA]</scope>
    <source>
        <strain evidence="3">zdho120</strain>
    </source>
</reference>
<proteinExistence type="predicted"/>
<dbReference type="AlphaFoldDB" id="A0A225VM79"/>
<gene>
    <name evidence="2" type="ORF">PHMEG_00021304</name>
</gene>
<keyword evidence="3" id="KW-1185">Reference proteome</keyword>
<evidence type="ECO:0000256" key="1">
    <source>
        <dbReference type="SAM" id="MobiDB-lite"/>
    </source>
</evidence>
<evidence type="ECO:0000313" key="3">
    <source>
        <dbReference type="Proteomes" id="UP000198211"/>
    </source>
</evidence>
<feature type="region of interest" description="Disordered" evidence="1">
    <location>
        <begin position="119"/>
        <end position="163"/>
    </location>
</feature>
<dbReference type="Proteomes" id="UP000198211">
    <property type="component" value="Unassembled WGS sequence"/>
</dbReference>
<evidence type="ECO:0000313" key="2">
    <source>
        <dbReference type="EMBL" id="OWZ06442.1"/>
    </source>
</evidence>
<feature type="compositionally biased region" description="Polar residues" evidence="1">
    <location>
        <begin position="137"/>
        <end position="147"/>
    </location>
</feature>
<feature type="compositionally biased region" description="Acidic residues" evidence="1">
    <location>
        <begin position="121"/>
        <end position="136"/>
    </location>
</feature>
<name>A0A225VM79_9STRA</name>
<accession>A0A225VM79</accession>